<dbReference type="EMBL" id="LKHS01000018">
    <property type="protein sequence ID" value="KQH84447.1"/>
    <property type="molecule type" value="Genomic_DNA"/>
</dbReference>
<comment type="caution">
    <text evidence="6">The sequence shown here is derived from an EMBL/GenBank/DDBJ whole genome shotgun (WGS) entry which is preliminary data.</text>
</comment>
<keyword evidence="4" id="KW-0472">Membrane</keyword>
<evidence type="ECO:0000256" key="4">
    <source>
        <dbReference type="SAM" id="Phobius"/>
    </source>
</evidence>
<dbReference type="GO" id="GO:0043709">
    <property type="term" value="P:cell adhesion involved in single-species biofilm formation"/>
    <property type="evidence" value="ECO:0007669"/>
    <property type="project" value="TreeGrafter"/>
</dbReference>
<dbReference type="CDD" id="cd01949">
    <property type="entry name" value="GGDEF"/>
    <property type="match status" value="1"/>
</dbReference>
<dbReference type="PROSITE" id="PS50887">
    <property type="entry name" value="GGDEF"/>
    <property type="match status" value="1"/>
</dbReference>
<evidence type="ECO:0000313" key="6">
    <source>
        <dbReference type="EMBL" id="KQH84447.1"/>
    </source>
</evidence>
<dbReference type="EC" id="2.7.7.65" evidence="2"/>
<dbReference type="Gene3D" id="3.30.450.20">
    <property type="entry name" value="PAS domain"/>
    <property type="match status" value="2"/>
</dbReference>
<dbReference type="PANTHER" id="PTHR45138:SF9">
    <property type="entry name" value="DIGUANYLATE CYCLASE DGCM-RELATED"/>
    <property type="match status" value="1"/>
</dbReference>
<dbReference type="GO" id="GO:0005886">
    <property type="term" value="C:plasma membrane"/>
    <property type="evidence" value="ECO:0007669"/>
    <property type="project" value="UniProtKB-SubCell"/>
</dbReference>
<name>A0A0Q2MXT2_VIBFU</name>
<dbReference type="GO" id="GO:1902201">
    <property type="term" value="P:negative regulation of bacterial-type flagellum-dependent cell motility"/>
    <property type="evidence" value="ECO:0007669"/>
    <property type="project" value="TreeGrafter"/>
</dbReference>
<feature type="transmembrane region" description="Helical" evidence="4">
    <location>
        <begin position="247"/>
        <end position="267"/>
    </location>
</feature>
<dbReference type="Gene3D" id="3.30.70.270">
    <property type="match status" value="1"/>
</dbReference>
<dbReference type="InterPro" id="IPR029787">
    <property type="entry name" value="Nucleotide_cyclase"/>
</dbReference>
<sequence length="473" mass="53895">MMVGVTSSLFQWHHQQRIYDDISHRMLNDYKVEVEHVFSNIEMKLEVMIHLLESKYGPTNNAIHLNELLLFYLDLIPMASAIYISDKEKMLGNAPIINRNKIYAHASRPWFIDPTENHQQIKYTNLYVDKFSQERIATLSKVIFNEPSHYAVIGIDIVPARLNVLFDKMQETIPTNVYVVDNAGAVVWGSKNALFDLSQTQLGEDGAYFDHQQHKKIYYSRLNHLNWTIIMAVDGDVLTSSLFKESLILFVVVGITLSLLCFFWWSLCEELKLFYFHVIRKLNDNNQSIDKFVDTTINDSHKAADLMASRVLLDELTGALNRRAFDKDLASALSDEGGTLLALIDIDNFKRINDTFGHQCGDDVLRAFAAMAKSYFDHIQVRSYRYGGEEFAILFRGISAARAHALLDNFRHSFASRAWREGMPSITFSAGLKSWDGETLPEFISAVDQLLYHAKQSGKNNINGSAITPSTQS</sequence>
<dbReference type="InterPro" id="IPR029151">
    <property type="entry name" value="Sensor-like_sf"/>
</dbReference>
<evidence type="ECO:0000256" key="3">
    <source>
        <dbReference type="ARBA" id="ARBA00034247"/>
    </source>
</evidence>
<dbReference type="Pfam" id="PF00990">
    <property type="entry name" value="GGDEF"/>
    <property type="match status" value="1"/>
</dbReference>
<keyword evidence="4" id="KW-1133">Transmembrane helix</keyword>
<comment type="catalytic activity">
    <reaction evidence="3">
        <text>2 GTP = 3',3'-c-di-GMP + 2 diphosphate</text>
        <dbReference type="Rhea" id="RHEA:24898"/>
        <dbReference type="ChEBI" id="CHEBI:33019"/>
        <dbReference type="ChEBI" id="CHEBI:37565"/>
        <dbReference type="ChEBI" id="CHEBI:58805"/>
        <dbReference type="EC" id="2.7.7.65"/>
    </reaction>
</comment>
<evidence type="ECO:0000313" key="7">
    <source>
        <dbReference type="Proteomes" id="UP000051221"/>
    </source>
</evidence>
<dbReference type="SUPFAM" id="SSF55073">
    <property type="entry name" value="Nucleotide cyclase"/>
    <property type="match status" value="1"/>
</dbReference>
<dbReference type="SMART" id="SM00267">
    <property type="entry name" value="GGDEF"/>
    <property type="match status" value="1"/>
</dbReference>
<feature type="domain" description="GGDEF" evidence="5">
    <location>
        <begin position="337"/>
        <end position="467"/>
    </location>
</feature>
<dbReference type="NCBIfam" id="TIGR00254">
    <property type="entry name" value="GGDEF"/>
    <property type="match status" value="1"/>
</dbReference>
<accession>A0A0Q2MXT2</accession>
<comment type="subcellular location">
    <subcellularLocation>
        <location evidence="1">Cell inner membrane</location>
    </subcellularLocation>
</comment>
<organism evidence="6 7">
    <name type="scientific">Vibrio furnissii</name>
    <dbReference type="NCBI Taxonomy" id="29494"/>
    <lineage>
        <taxon>Bacteria</taxon>
        <taxon>Pseudomonadati</taxon>
        <taxon>Pseudomonadota</taxon>
        <taxon>Gammaproteobacteria</taxon>
        <taxon>Vibrionales</taxon>
        <taxon>Vibrionaceae</taxon>
        <taxon>Vibrio</taxon>
    </lineage>
</organism>
<gene>
    <name evidence="6" type="ORF">AMR76_18070</name>
</gene>
<dbReference type="InterPro" id="IPR000160">
    <property type="entry name" value="GGDEF_dom"/>
</dbReference>
<evidence type="ECO:0000259" key="5">
    <source>
        <dbReference type="PROSITE" id="PS50887"/>
    </source>
</evidence>
<dbReference type="Proteomes" id="UP000051221">
    <property type="component" value="Unassembled WGS sequence"/>
</dbReference>
<dbReference type="AlphaFoldDB" id="A0A0Q2MXT2"/>
<evidence type="ECO:0000256" key="1">
    <source>
        <dbReference type="ARBA" id="ARBA00004533"/>
    </source>
</evidence>
<dbReference type="SUPFAM" id="SSF103190">
    <property type="entry name" value="Sensory domain-like"/>
    <property type="match status" value="1"/>
</dbReference>
<dbReference type="InterPro" id="IPR050469">
    <property type="entry name" value="Diguanylate_Cyclase"/>
</dbReference>
<dbReference type="InterPro" id="IPR043128">
    <property type="entry name" value="Rev_trsase/Diguanyl_cyclase"/>
</dbReference>
<reference evidence="6 7" key="1">
    <citation type="submission" date="2015-08" db="EMBL/GenBank/DDBJ databases">
        <title>Antibacterial properties of a collection of Vibrionaceae strains.</title>
        <authorList>
            <person name="Giubergia S."/>
        </authorList>
    </citation>
    <scope>NUCLEOTIDE SEQUENCE [LARGE SCALE GENOMIC DNA]</scope>
    <source>
        <strain evidence="6 7">S0821</strain>
    </source>
</reference>
<proteinExistence type="predicted"/>
<dbReference type="PANTHER" id="PTHR45138">
    <property type="entry name" value="REGULATORY COMPONENTS OF SENSORY TRANSDUCTION SYSTEM"/>
    <property type="match status" value="1"/>
</dbReference>
<dbReference type="InParanoid" id="A0A0Q2MXT2"/>
<dbReference type="GO" id="GO:0052621">
    <property type="term" value="F:diguanylate cyclase activity"/>
    <property type="evidence" value="ECO:0007669"/>
    <property type="project" value="UniProtKB-EC"/>
</dbReference>
<protein>
    <recommendedName>
        <fullName evidence="2">diguanylate cyclase</fullName>
        <ecNumber evidence="2">2.7.7.65</ecNumber>
    </recommendedName>
</protein>
<keyword evidence="4" id="KW-0812">Transmembrane</keyword>
<keyword evidence="7" id="KW-1185">Reference proteome</keyword>
<evidence type="ECO:0000256" key="2">
    <source>
        <dbReference type="ARBA" id="ARBA00012528"/>
    </source>
</evidence>